<evidence type="ECO:0000256" key="1">
    <source>
        <dbReference type="ARBA" id="ARBA00010134"/>
    </source>
</evidence>
<dbReference type="AlphaFoldDB" id="A0A8C5BNA9"/>
<dbReference type="FunFam" id="3.40.50.1460:FF:000024">
    <property type="entry name" value="Caspase 21"/>
    <property type="match status" value="1"/>
</dbReference>
<dbReference type="PRINTS" id="PR00376">
    <property type="entry name" value="IL1BCENZYME"/>
</dbReference>
<dbReference type="Ensembl" id="ENSGMOT00000077183.1">
    <property type="protein sequence ID" value="ENSGMOP00000048219.1"/>
    <property type="gene ID" value="ENSGMOG00000034173.1"/>
</dbReference>
<dbReference type="SUPFAM" id="SSF52129">
    <property type="entry name" value="Caspase-like"/>
    <property type="match status" value="1"/>
</dbReference>
<organism evidence="5 6">
    <name type="scientific">Gadus morhua</name>
    <name type="common">Atlantic cod</name>
    <dbReference type="NCBI Taxonomy" id="8049"/>
    <lineage>
        <taxon>Eukaryota</taxon>
        <taxon>Metazoa</taxon>
        <taxon>Chordata</taxon>
        <taxon>Craniata</taxon>
        <taxon>Vertebrata</taxon>
        <taxon>Euteleostomi</taxon>
        <taxon>Actinopterygii</taxon>
        <taxon>Neopterygii</taxon>
        <taxon>Teleostei</taxon>
        <taxon>Neoteleostei</taxon>
        <taxon>Acanthomorphata</taxon>
        <taxon>Zeiogadaria</taxon>
        <taxon>Gadariae</taxon>
        <taxon>Gadiformes</taxon>
        <taxon>Gadoidei</taxon>
        <taxon>Gadidae</taxon>
        <taxon>Gadus</taxon>
    </lineage>
</organism>
<dbReference type="GeneID" id="115541915"/>
<feature type="domain" description="Caspase family p20" evidence="4">
    <location>
        <begin position="15"/>
        <end position="136"/>
    </location>
</feature>
<dbReference type="PANTHER" id="PTHR22576:SF41">
    <property type="entry name" value="CASPASE 14, APOPTOSIS-RELATED CYSTEINE PEPTIDASE"/>
    <property type="match status" value="1"/>
</dbReference>
<evidence type="ECO:0000259" key="4">
    <source>
        <dbReference type="PROSITE" id="PS50208"/>
    </source>
</evidence>
<keyword evidence="6" id="KW-1185">Reference proteome</keyword>
<dbReference type="OMA" id="WESMFLK"/>
<reference evidence="5" key="2">
    <citation type="submission" date="2025-09" db="UniProtKB">
        <authorList>
            <consortium name="Ensembl"/>
        </authorList>
    </citation>
    <scope>IDENTIFICATION</scope>
</reference>
<protein>
    <submittedName>
        <fullName evidence="5">Caspase 3, apoptosis-related cysteine peptidase-like</fullName>
    </submittedName>
</protein>
<evidence type="ECO:0000313" key="6">
    <source>
        <dbReference type="Proteomes" id="UP000694546"/>
    </source>
</evidence>
<dbReference type="GeneTree" id="ENSGT00940000164699"/>
<dbReference type="GO" id="GO:0004197">
    <property type="term" value="F:cysteine-type endopeptidase activity"/>
    <property type="evidence" value="ECO:0007669"/>
    <property type="project" value="InterPro"/>
</dbReference>
<dbReference type="InterPro" id="IPR001309">
    <property type="entry name" value="Pept_C14_p20"/>
</dbReference>
<proteinExistence type="inferred from homology"/>
<reference evidence="5" key="1">
    <citation type="submission" date="2025-08" db="UniProtKB">
        <authorList>
            <consortium name="Ensembl"/>
        </authorList>
    </citation>
    <scope>IDENTIFICATION</scope>
</reference>
<feature type="domain" description="Caspase family p10" evidence="3">
    <location>
        <begin position="156"/>
        <end position="248"/>
    </location>
</feature>
<dbReference type="PROSITE" id="PS50207">
    <property type="entry name" value="CASPASE_P10"/>
    <property type="match status" value="1"/>
</dbReference>
<dbReference type="Proteomes" id="UP000694546">
    <property type="component" value="Chromosome 4"/>
</dbReference>
<accession>A0A8C5BNA9</accession>
<dbReference type="InterPro" id="IPR011600">
    <property type="entry name" value="Pept_C14_caspase"/>
</dbReference>
<sequence>MEGLRDVKAGTGIAEVNRAVIVSVRKFDYGVDMDRRPGTKADTKRLHRILSKLGFQVTIAEEDLSADEIYQVFREASQAPVRDCFLAVLSSHGEEGFVFGADGKPVRLARVFSYFDSPCMTNKTKLFFVQACRGGELDEGVQVDSAMSDDTEEDAFSQSLSVPVDTAVIYATPPGYAAFTGPGGAVFLRTLCLLLEEEGGRELEITRLLTRLCHRVAYTFQARGPVLGGKKEMPCFLTRLTREVFPFAQNSDASTDSAR</sequence>
<evidence type="ECO:0000256" key="2">
    <source>
        <dbReference type="RuleBase" id="RU003971"/>
    </source>
</evidence>
<dbReference type="InterPro" id="IPR002138">
    <property type="entry name" value="Pept_C14_p10"/>
</dbReference>
<dbReference type="InterPro" id="IPR052039">
    <property type="entry name" value="Caspase-related_regulators"/>
</dbReference>
<dbReference type="OrthoDB" id="6116485at2759"/>
<name>A0A8C5BNA9_GADMO</name>
<comment type="similarity">
    <text evidence="1 2">Belongs to the peptidase C14A family.</text>
</comment>
<dbReference type="InterPro" id="IPR015917">
    <property type="entry name" value="Pept_C14A"/>
</dbReference>
<dbReference type="KEGG" id="gmh:115541915"/>
<dbReference type="Gene3D" id="3.40.50.1460">
    <property type="match status" value="1"/>
</dbReference>
<dbReference type="PANTHER" id="PTHR22576">
    <property type="entry name" value="MUCOSA ASSOCIATED LYMPHOID TISSUE LYMPHOMA TRANSLOCATION PROTEIN 1/PARACASPASE"/>
    <property type="match status" value="1"/>
</dbReference>
<gene>
    <name evidence="5" type="primary">LOC115541915</name>
</gene>
<dbReference type="Pfam" id="PF00656">
    <property type="entry name" value="Peptidase_C14"/>
    <property type="match status" value="1"/>
</dbReference>
<dbReference type="PROSITE" id="PS50208">
    <property type="entry name" value="CASPASE_P20"/>
    <property type="match status" value="1"/>
</dbReference>
<dbReference type="SMART" id="SM00115">
    <property type="entry name" value="CASc"/>
    <property type="match status" value="1"/>
</dbReference>
<evidence type="ECO:0000313" key="5">
    <source>
        <dbReference type="Ensembl" id="ENSGMOP00000048219.1"/>
    </source>
</evidence>
<dbReference type="GO" id="GO:0006508">
    <property type="term" value="P:proteolysis"/>
    <property type="evidence" value="ECO:0007669"/>
    <property type="project" value="InterPro"/>
</dbReference>
<dbReference type="RefSeq" id="XP_030209707.1">
    <property type="nucleotide sequence ID" value="XM_030353847.1"/>
</dbReference>
<evidence type="ECO:0000259" key="3">
    <source>
        <dbReference type="PROSITE" id="PS50207"/>
    </source>
</evidence>
<dbReference type="InterPro" id="IPR029030">
    <property type="entry name" value="Caspase-like_dom_sf"/>
</dbReference>